<evidence type="ECO:0000313" key="1">
    <source>
        <dbReference type="EMBL" id="MEQ2422064.1"/>
    </source>
</evidence>
<name>A0ABV1CV83_9FIRM</name>
<protein>
    <submittedName>
        <fullName evidence="1">Helix-hairpin-helix domain-containing protein</fullName>
    </submittedName>
</protein>
<dbReference type="EMBL" id="JBBMEU010000021">
    <property type="protein sequence ID" value="MEQ2422064.1"/>
    <property type="molecule type" value="Genomic_DNA"/>
</dbReference>
<organism evidence="1 2">
    <name type="scientific">Megasphaera intestinihominis</name>
    <dbReference type="NCBI Taxonomy" id="3133159"/>
    <lineage>
        <taxon>Bacteria</taxon>
        <taxon>Bacillati</taxon>
        <taxon>Bacillota</taxon>
        <taxon>Negativicutes</taxon>
        <taxon>Veillonellales</taxon>
        <taxon>Veillonellaceae</taxon>
        <taxon>Megasphaera</taxon>
    </lineage>
</organism>
<keyword evidence="2" id="KW-1185">Reference proteome</keyword>
<gene>
    <name evidence="1" type="ORF">WMO23_04885</name>
</gene>
<comment type="caution">
    <text evidence="1">The sequence shown here is derived from an EMBL/GenBank/DDBJ whole genome shotgun (WGS) entry which is preliminary data.</text>
</comment>
<sequence>MTDEAPDFDLDLDPKACWALRHPEFFPVEVNRASYHALLRVPGIGVTSARRICAARSQAFLSYDTLRRLGIVLKRAQYFITCKGKYYGATTDPVRIRQLLLARPSAQTAYEPMSLF</sequence>
<evidence type="ECO:0000313" key="2">
    <source>
        <dbReference type="Proteomes" id="UP001433088"/>
    </source>
</evidence>
<dbReference type="SUPFAM" id="SSF47781">
    <property type="entry name" value="RuvA domain 2-like"/>
    <property type="match status" value="1"/>
</dbReference>
<reference evidence="1 2" key="1">
    <citation type="submission" date="2024-03" db="EMBL/GenBank/DDBJ databases">
        <title>Human intestinal bacterial collection.</title>
        <authorList>
            <person name="Pauvert C."/>
            <person name="Hitch T.C.A."/>
            <person name="Clavel T."/>
        </authorList>
    </citation>
    <scope>NUCLEOTIDE SEQUENCE [LARGE SCALE GENOMIC DNA]</scope>
    <source>
        <strain evidence="1 2">CLA-AA-H81</strain>
    </source>
</reference>
<dbReference type="RefSeq" id="WP_239639642.1">
    <property type="nucleotide sequence ID" value="NZ_JBBMEU010000021.1"/>
</dbReference>
<dbReference type="Pfam" id="PF12836">
    <property type="entry name" value="HHH_3"/>
    <property type="match status" value="1"/>
</dbReference>
<dbReference type="Gene3D" id="1.10.150.320">
    <property type="entry name" value="Photosystem II 12 kDa extrinsic protein"/>
    <property type="match status" value="1"/>
</dbReference>
<accession>A0ABV1CV83</accession>
<proteinExistence type="predicted"/>
<dbReference type="InterPro" id="IPR010994">
    <property type="entry name" value="RuvA_2-like"/>
</dbReference>
<dbReference type="Proteomes" id="UP001433088">
    <property type="component" value="Unassembled WGS sequence"/>
</dbReference>